<name>A0ABY7ZSS9_9ACTN</name>
<keyword evidence="3" id="KW-0446">Lipid-binding</keyword>
<dbReference type="EMBL" id="CP118615">
    <property type="protein sequence ID" value="WDZ86092.1"/>
    <property type="molecule type" value="Genomic_DNA"/>
</dbReference>
<dbReference type="PANTHER" id="PTHR12704">
    <property type="entry name" value="TRANS-GOLGI PROTEIN GMX33"/>
    <property type="match status" value="1"/>
</dbReference>
<dbReference type="Gene3D" id="1.10.3630.10">
    <property type="entry name" value="yeast vps74-n-term truncation variant domain like"/>
    <property type="match status" value="1"/>
</dbReference>
<keyword evidence="6" id="KW-1185">Reference proteome</keyword>
<evidence type="ECO:0000256" key="2">
    <source>
        <dbReference type="ARBA" id="ARBA00023034"/>
    </source>
</evidence>
<gene>
    <name evidence="5" type="ORF">PVK37_06620</name>
</gene>
<evidence type="ECO:0000256" key="3">
    <source>
        <dbReference type="ARBA" id="ARBA00023121"/>
    </source>
</evidence>
<dbReference type="RefSeq" id="WP_275032876.1">
    <property type="nucleotide sequence ID" value="NZ_CP118615.1"/>
</dbReference>
<sequence>MPELNLTHELVLLAYDDQGVNRLGTPNLDQGLGGALLLELALAGRVEVTDGRLAVADPTPTGQPLLDEALVRIRTESRPRRPQDWITRLGRGLREQVLDELVAAGVLRREAGRVLGVFPRTRFPSRTGAEPVVETEARQRMRTAVTTDGPVDPRTAALIGLTRALDLHRKVFRDLPKEQVARRIAEIGAGDWASAATRRAVQETQMAIITATSTAAIIATTTVS</sequence>
<evidence type="ECO:0000256" key="4">
    <source>
        <dbReference type="ARBA" id="ARBA00023136"/>
    </source>
</evidence>
<evidence type="ECO:0000313" key="6">
    <source>
        <dbReference type="Proteomes" id="UP001219605"/>
    </source>
</evidence>
<dbReference type="Pfam" id="PF05719">
    <property type="entry name" value="GPP34"/>
    <property type="match status" value="1"/>
</dbReference>
<accession>A0ABY7ZSS9</accession>
<keyword evidence="4" id="KW-0472">Membrane</keyword>
<organism evidence="5 6">
    <name type="scientific">Micromonospora cathayae</name>
    <dbReference type="NCBI Taxonomy" id="3028804"/>
    <lineage>
        <taxon>Bacteria</taxon>
        <taxon>Bacillati</taxon>
        <taxon>Actinomycetota</taxon>
        <taxon>Actinomycetes</taxon>
        <taxon>Micromonosporales</taxon>
        <taxon>Micromonosporaceae</taxon>
        <taxon>Micromonospora</taxon>
    </lineage>
</organism>
<proteinExistence type="predicted"/>
<keyword evidence="2" id="KW-0333">Golgi apparatus</keyword>
<dbReference type="InterPro" id="IPR008628">
    <property type="entry name" value="GPP34-like"/>
</dbReference>
<comment type="subcellular location">
    <subcellularLocation>
        <location evidence="1">Golgi apparatus membrane</location>
        <topology evidence="1">Peripheral membrane protein</topology>
        <orientation evidence="1">Cytoplasmic side</orientation>
    </subcellularLocation>
</comment>
<dbReference type="InterPro" id="IPR038261">
    <property type="entry name" value="GPP34-like_sf"/>
</dbReference>
<protein>
    <submittedName>
        <fullName evidence="5">GPP34 family phosphoprotein</fullName>
    </submittedName>
</protein>
<dbReference type="Proteomes" id="UP001219605">
    <property type="component" value="Chromosome"/>
</dbReference>
<reference evidence="5 6" key="1">
    <citation type="submission" date="2023-02" db="EMBL/GenBank/DDBJ databases">
        <authorList>
            <person name="Mo P."/>
        </authorList>
    </citation>
    <scope>NUCLEOTIDE SEQUENCE [LARGE SCALE GENOMIC DNA]</scope>
    <source>
        <strain evidence="5 6">HUAS 3</strain>
    </source>
</reference>
<evidence type="ECO:0000256" key="1">
    <source>
        <dbReference type="ARBA" id="ARBA00004255"/>
    </source>
</evidence>
<evidence type="ECO:0000313" key="5">
    <source>
        <dbReference type="EMBL" id="WDZ86092.1"/>
    </source>
</evidence>
<dbReference type="PANTHER" id="PTHR12704:SF2">
    <property type="entry name" value="GOLGI PHOSPHOPROTEIN 3 HOMOLOG SAURON"/>
    <property type="match status" value="1"/>
</dbReference>